<keyword evidence="2" id="KW-1185">Reference proteome</keyword>
<evidence type="ECO:0000313" key="1">
    <source>
        <dbReference type="EMBL" id="GGA31956.1"/>
    </source>
</evidence>
<sequence>MNDNWKDLSTYQCVTCRFYVSKEDNIGRCRRHAPKLEGFPAVYPSDWCGDHKLATDFRTRIKKAE</sequence>
<dbReference type="EMBL" id="BMEX01000001">
    <property type="protein sequence ID" value="GGA31956.1"/>
    <property type="molecule type" value="Genomic_DNA"/>
</dbReference>
<accession>A0ABQ1FYY5</accession>
<organism evidence="1 2">
    <name type="scientific">Kroppenstedtia guangzhouensis</name>
    <dbReference type="NCBI Taxonomy" id="1274356"/>
    <lineage>
        <taxon>Bacteria</taxon>
        <taxon>Bacillati</taxon>
        <taxon>Bacillota</taxon>
        <taxon>Bacilli</taxon>
        <taxon>Bacillales</taxon>
        <taxon>Thermoactinomycetaceae</taxon>
        <taxon>Kroppenstedtia</taxon>
    </lineage>
</organism>
<proteinExistence type="predicted"/>
<gene>
    <name evidence="1" type="ORF">GCM10007416_00620</name>
</gene>
<name>A0ABQ1FYY5_9BACL</name>
<reference evidence="2" key="1">
    <citation type="journal article" date="2019" name="Int. J. Syst. Evol. Microbiol.">
        <title>The Global Catalogue of Microorganisms (GCM) 10K type strain sequencing project: providing services to taxonomists for standard genome sequencing and annotation.</title>
        <authorList>
            <consortium name="The Broad Institute Genomics Platform"/>
            <consortium name="The Broad Institute Genome Sequencing Center for Infectious Disease"/>
            <person name="Wu L."/>
            <person name="Ma J."/>
        </authorList>
    </citation>
    <scope>NUCLEOTIDE SEQUENCE [LARGE SCALE GENOMIC DNA]</scope>
    <source>
        <strain evidence="2">CGMCC 1.12404</strain>
    </source>
</reference>
<evidence type="ECO:0008006" key="3">
    <source>
        <dbReference type="Google" id="ProtNLM"/>
    </source>
</evidence>
<dbReference type="Proteomes" id="UP000617979">
    <property type="component" value="Unassembled WGS sequence"/>
</dbReference>
<evidence type="ECO:0000313" key="2">
    <source>
        <dbReference type="Proteomes" id="UP000617979"/>
    </source>
</evidence>
<protein>
    <recommendedName>
        <fullName evidence="3">Uracil-DNA glycosylase</fullName>
    </recommendedName>
</protein>
<comment type="caution">
    <text evidence="1">The sequence shown here is derived from an EMBL/GenBank/DDBJ whole genome shotgun (WGS) entry which is preliminary data.</text>
</comment>